<gene>
    <name evidence="3" type="ORF">LPJ61_001384</name>
</gene>
<feature type="signal peptide" evidence="2">
    <location>
        <begin position="1"/>
        <end position="26"/>
    </location>
</feature>
<sequence length="104" mass="10360">MQTRFVVSVCVPAVLFAACVAGSASASSLEPIHFGGDVNPNEILLKYLSDVSVATVGATSSRTTSSHTTSTHTSSTHKSAAPAAGPGQAAMCIAILASVLTLGV</sequence>
<dbReference type="Proteomes" id="UP001143981">
    <property type="component" value="Unassembled WGS sequence"/>
</dbReference>
<keyword evidence="2" id="KW-0732">Signal</keyword>
<proteinExistence type="predicted"/>
<evidence type="ECO:0000313" key="3">
    <source>
        <dbReference type="EMBL" id="KAJ1733796.1"/>
    </source>
</evidence>
<keyword evidence="4" id="KW-1185">Reference proteome</keyword>
<reference evidence="3" key="1">
    <citation type="submission" date="2022-07" db="EMBL/GenBank/DDBJ databases">
        <title>Phylogenomic reconstructions and comparative analyses of Kickxellomycotina fungi.</title>
        <authorList>
            <person name="Reynolds N.K."/>
            <person name="Stajich J.E."/>
            <person name="Barry K."/>
            <person name="Grigoriev I.V."/>
            <person name="Crous P."/>
            <person name="Smith M.E."/>
        </authorList>
    </citation>
    <scope>NUCLEOTIDE SEQUENCE</scope>
    <source>
        <strain evidence="3">BCRC 34381</strain>
    </source>
</reference>
<comment type="caution">
    <text evidence="3">The sequence shown here is derived from an EMBL/GenBank/DDBJ whole genome shotgun (WGS) entry which is preliminary data.</text>
</comment>
<dbReference type="EMBL" id="JANBOI010000115">
    <property type="protein sequence ID" value="KAJ1733796.1"/>
    <property type="molecule type" value="Genomic_DNA"/>
</dbReference>
<evidence type="ECO:0000313" key="4">
    <source>
        <dbReference type="Proteomes" id="UP001143981"/>
    </source>
</evidence>
<feature type="region of interest" description="Disordered" evidence="1">
    <location>
        <begin position="59"/>
        <end position="82"/>
    </location>
</feature>
<feature type="chain" id="PRO_5040970731" evidence="2">
    <location>
        <begin position="27"/>
        <end position="104"/>
    </location>
</feature>
<dbReference type="AlphaFoldDB" id="A0A9W7YH04"/>
<accession>A0A9W7YH04</accession>
<name>A0A9W7YH04_9FUNG</name>
<evidence type="ECO:0000256" key="1">
    <source>
        <dbReference type="SAM" id="MobiDB-lite"/>
    </source>
</evidence>
<organism evidence="3 4">
    <name type="scientific">Coemansia biformis</name>
    <dbReference type="NCBI Taxonomy" id="1286918"/>
    <lineage>
        <taxon>Eukaryota</taxon>
        <taxon>Fungi</taxon>
        <taxon>Fungi incertae sedis</taxon>
        <taxon>Zoopagomycota</taxon>
        <taxon>Kickxellomycotina</taxon>
        <taxon>Kickxellomycetes</taxon>
        <taxon>Kickxellales</taxon>
        <taxon>Kickxellaceae</taxon>
        <taxon>Coemansia</taxon>
    </lineage>
</organism>
<protein>
    <submittedName>
        <fullName evidence="3">Uncharacterized protein</fullName>
    </submittedName>
</protein>
<dbReference type="PROSITE" id="PS51257">
    <property type="entry name" value="PROKAR_LIPOPROTEIN"/>
    <property type="match status" value="1"/>
</dbReference>
<evidence type="ECO:0000256" key="2">
    <source>
        <dbReference type="SAM" id="SignalP"/>
    </source>
</evidence>